<dbReference type="PANTHER" id="PTHR46797:SF1">
    <property type="entry name" value="METHYLPHOSPHONATE SYNTHASE"/>
    <property type="match status" value="1"/>
</dbReference>
<dbReference type="InterPro" id="IPR050807">
    <property type="entry name" value="TransReg_Diox_bact_type"/>
</dbReference>
<sequence>MSKQNLAKNIRELRTRKGLSQELLAEKSKVSLRTVQRIENGETEPRGDTLIRLSEVLDVAPEDLMDWEAEEDKGFLMSLNLSSLGFIVFPLLGIIIPLIMWISKKGRLKQIDQLAKNVLNFQITWTIVLLLTYIWLIGSTYYRLHQSGDVSLSILGNPVYKIIAIGGLYLYNIVLVVRNTFRINQGNEARYLPKIRFVR</sequence>
<dbReference type="OrthoDB" id="7865033at2"/>
<feature type="domain" description="HTH cro/C1-type" evidence="7">
    <location>
        <begin position="10"/>
        <end position="64"/>
    </location>
</feature>
<proteinExistence type="predicted"/>
<gene>
    <name evidence="8" type="ORF">D1614_05275</name>
</gene>
<protein>
    <submittedName>
        <fullName evidence="8">Helix-turn-helix domain-containing protein</fullName>
    </submittedName>
</protein>
<dbReference type="EMBL" id="QWGR01000002">
    <property type="protein sequence ID" value="RIJ50158.1"/>
    <property type="molecule type" value="Genomic_DNA"/>
</dbReference>
<reference evidence="8 9" key="1">
    <citation type="submission" date="2018-08" db="EMBL/GenBank/DDBJ databases">
        <title>Pallidiluteibacterium maritimus gen. nov., sp. nov., isolated from coastal sediment.</title>
        <authorList>
            <person name="Zhou L.Y."/>
        </authorList>
    </citation>
    <scope>NUCLEOTIDE SEQUENCE [LARGE SCALE GENOMIC DNA]</scope>
    <source>
        <strain evidence="8 9">XSD2</strain>
    </source>
</reference>
<comment type="caution">
    <text evidence="8">The sequence shown here is derived from an EMBL/GenBank/DDBJ whole genome shotgun (WGS) entry which is preliminary data.</text>
</comment>
<dbReference type="AlphaFoldDB" id="A0A399T2W1"/>
<evidence type="ECO:0000256" key="5">
    <source>
        <dbReference type="ARBA" id="ARBA00023136"/>
    </source>
</evidence>
<dbReference type="PROSITE" id="PS50943">
    <property type="entry name" value="HTH_CROC1"/>
    <property type="match status" value="1"/>
</dbReference>
<dbReference type="GO" id="GO:0003677">
    <property type="term" value="F:DNA binding"/>
    <property type="evidence" value="ECO:0007669"/>
    <property type="project" value="UniProtKB-KW"/>
</dbReference>
<accession>A0A399T2W1</accession>
<dbReference type="Pfam" id="PF09685">
    <property type="entry name" value="MamF_MmsF"/>
    <property type="match status" value="1"/>
</dbReference>
<dbReference type="SUPFAM" id="SSF47413">
    <property type="entry name" value="lambda repressor-like DNA-binding domains"/>
    <property type="match status" value="1"/>
</dbReference>
<dbReference type="GO" id="GO:0003700">
    <property type="term" value="F:DNA-binding transcription factor activity"/>
    <property type="evidence" value="ECO:0007669"/>
    <property type="project" value="TreeGrafter"/>
</dbReference>
<comment type="subcellular location">
    <subcellularLocation>
        <location evidence="1">Membrane</location>
        <topology evidence="1">Multi-pass membrane protein</topology>
    </subcellularLocation>
</comment>
<evidence type="ECO:0000256" key="1">
    <source>
        <dbReference type="ARBA" id="ARBA00004141"/>
    </source>
</evidence>
<evidence type="ECO:0000313" key="9">
    <source>
        <dbReference type="Proteomes" id="UP000265926"/>
    </source>
</evidence>
<dbReference type="GO" id="GO:0005829">
    <property type="term" value="C:cytosol"/>
    <property type="evidence" value="ECO:0007669"/>
    <property type="project" value="TreeGrafter"/>
</dbReference>
<keyword evidence="3 6" id="KW-1133">Transmembrane helix</keyword>
<dbReference type="CDD" id="cd00093">
    <property type="entry name" value="HTH_XRE"/>
    <property type="match status" value="1"/>
</dbReference>
<feature type="transmembrane region" description="Helical" evidence="6">
    <location>
        <begin position="81"/>
        <end position="102"/>
    </location>
</feature>
<feature type="transmembrane region" description="Helical" evidence="6">
    <location>
        <begin position="162"/>
        <end position="181"/>
    </location>
</feature>
<dbReference type="RefSeq" id="WP_119436845.1">
    <property type="nucleotide sequence ID" value="NZ_QWGR01000002.1"/>
</dbReference>
<keyword evidence="4" id="KW-0238">DNA-binding</keyword>
<evidence type="ECO:0000259" key="7">
    <source>
        <dbReference type="PROSITE" id="PS50943"/>
    </source>
</evidence>
<keyword evidence="9" id="KW-1185">Reference proteome</keyword>
<dbReference type="Gene3D" id="1.10.260.40">
    <property type="entry name" value="lambda repressor-like DNA-binding domains"/>
    <property type="match status" value="1"/>
</dbReference>
<dbReference type="InterPro" id="IPR001387">
    <property type="entry name" value="Cro/C1-type_HTH"/>
</dbReference>
<evidence type="ECO:0000313" key="8">
    <source>
        <dbReference type="EMBL" id="RIJ50158.1"/>
    </source>
</evidence>
<dbReference type="Proteomes" id="UP000265926">
    <property type="component" value="Unassembled WGS sequence"/>
</dbReference>
<evidence type="ECO:0000256" key="3">
    <source>
        <dbReference type="ARBA" id="ARBA00022989"/>
    </source>
</evidence>
<evidence type="ECO:0000256" key="2">
    <source>
        <dbReference type="ARBA" id="ARBA00022692"/>
    </source>
</evidence>
<evidence type="ECO:0000256" key="4">
    <source>
        <dbReference type="ARBA" id="ARBA00023125"/>
    </source>
</evidence>
<organism evidence="8 9">
    <name type="scientific">Maribellus luteus</name>
    <dbReference type="NCBI Taxonomy" id="2305463"/>
    <lineage>
        <taxon>Bacteria</taxon>
        <taxon>Pseudomonadati</taxon>
        <taxon>Bacteroidota</taxon>
        <taxon>Bacteroidia</taxon>
        <taxon>Marinilabiliales</taxon>
        <taxon>Prolixibacteraceae</taxon>
        <taxon>Maribellus</taxon>
    </lineage>
</organism>
<keyword evidence="2 6" id="KW-0812">Transmembrane</keyword>
<name>A0A399T2W1_9BACT</name>
<dbReference type="PANTHER" id="PTHR46797">
    <property type="entry name" value="HTH-TYPE TRANSCRIPTIONAL REGULATOR"/>
    <property type="match status" value="1"/>
</dbReference>
<evidence type="ECO:0000256" key="6">
    <source>
        <dbReference type="SAM" id="Phobius"/>
    </source>
</evidence>
<dbReference type="Pfam" id="PF01381">
    <property type="entry name" value="HTH_3"/>
    <property type="match status" value="1"/>
</dbReference>
<dbReference type="InterPro" id="IPR010982">
    <property type="entry name" value="Lambda_DNA-bd_dom_sf"/>
</dbReference>
<dbReference type="SMART" id="SM00530">
    <property type="entry name" value="HTH_XRE"/>
    <property type="match status" value="1"/>
</dbReference>
<feature type="transmembrane region" description="Helical" evidence="6">
    <location>
        <begin position="123"/>
        <end position="142"/>
    </location>
</feature>
<keyword evidence="5 6" id="KW-0472">Membrane</keyword>
<dbReference type="InterPro" id="IPR019109">
    <property type="entry name" value="MamF_MmsF"/>
</dbReference>